<dbReference type="EC" id="2.3.2.27" evidence="2"/>
<comment type="catalytic activity">
    <reaction evidence="1">
        <text>S-ubiquitinyl-[E2 ubiquitin-conjugating enzyme]-L-cysteine + [acceptor protein]-L-lysine = [E2 ubiquitin-conjugating enzyme]-L-cysteine + N(6)-ubiquitinyl-[acceptor protein]-L-lysine.</text>
        <dbReference type="EC" id="2.3.2.27"/>
    </reaction>
</comment>
<protein>
    <recommendedName>
        <fullName evidence="2">RING-type E3 ubiquitin transferase</fullName>
        <ecNumber evidence="2">2.3.2.27</ecNumber>
    </recommendedName>
</protein>
<proteinExistence type="evidence at transcript level"/>
<dbReference type="GO" id="GO:0061630">
    <property type="term" value="F:ubiquitin protein ligase activity"/>
    <property type="evidence" value="ECO:0007669"/>
    <property type="project" value="UniProtKB-EC"/>
</dbReference>
<keyword evidence="6" id="KW-0833">Ubl conjugation pathway</keyword>
<evidence type="ECO:0000256" key="6">
    <source>
        <dbReference type="ARBA" id="ARBA00022786"/>
    </source>
</evidence>
<keyword evidence="4" id="KW-0479">Metal-binding</keyword>
<keyword evidence="3" id="KW-0808">Transferase</keyword>
<evidence type="ECO:0000256" key="3">
    <source>
        <dbReference type="ARBA" id="ARBA00022679"/>
    </source>
</evidence>
<organism evidence="9">
    <name type="scientific">Caligus clemensi</name>
    <name type="common">Sea louse</name>
    <dbReference type="NCBI Taxonomy" id="344056"/>
    <lineage>
        <taxon>Eukaryota</taxon>
        <taxon>Metazoa</taxon>
        <taxon>Ecdysozoa</taxon>
        <taxon>Arthropoda</taxon>
        <taxon>Crustacea</taxon>
        <taxon>Multicrustacea</taxon>
        <taxon>Hexanauplia</taxon>
        <taxon>Copepoda</taxon>
        <taxon>Siphonostomatoida</taxon>
        <taxon>Caligidae</taxon>
        <taxon>Caligus</taxon>
    </lineage>
</organism>
<evidence type="ECO:0000256" key="4">
    <source>
        <dbReference type="ARBA" id="ARBA00022723"/>
    </source>
</evidence>
<dbReference type="InterPro" id="IPR039525">
    <property type="entry name" value="RNF126-like_zinc-ribbon"/>
</dbReference>
<gene>
    <name evidence="9" type="primary">ZN364</name>
</gene>
<feature type="domain" description="E3 ubiquitin-protein ligase RNF126-like zinc-ribbon" evidence="8">
    <location>
        <begin position="12"/>
        <end position="45"/>
    </location>
</feature>
<evidence type="ECO:0000256" key="7">
    <source>
        <dbReference type="ARBA" id="ARBA00022833"/>
    </source>
</evidence>
<dbReference type="GO" id="GO:0008270">
    <property type="term" value="F:zinc ion binding"/>
    <property type="evidence" value="ECO:0007669"/>
    <property type="project" value="UniProtKB-KW"/>
</dbReference>
<accession>C1C028</accession>
<keyword evidence="7" id="KW-0862">Zinc</keyword>
<evidence type="ECO:0000259" key="8">
    <source>
        <dbReference type="Pfam" id="PF14369"/>
    </source>
</evidence>
<evidence type="ECO:0000256" key="1">
    <source>
        <dbReference type="ARBA" id="ARBA00000900"/>
    </source>
</evidence>
<evidence type="ECO:0000256" key="2">
    <source>
        <dbReference type="ARBA" id="ARBA00012483"/>
    </source>
</evidence>
<dbReference type="EMBL" id="BT080207">
    <property type="protein sequence ID" value="ACO14631.1"/>
    <property type="molecule type" value="mRNA"/>
</dbReference>
<reference evidence="9" key="1">
    <citation type="submission" date="2009-03" db="EMBL/GenBank/DDBJ databases">
        <title>Caligus clemensi ESTs and full-length cDNAs.</title>
        <authorList>
            <person name="Yasuike M."/>
            <person name="von Schalburg K."/>
            <person name="Cooper G."/>
            <person name="Leong J."/>
            <person name="Jones S.R.M."/>
            <person name="Koop B.F."/>
        </authorList>
    </citation>
    <scope>NUCLEOTIDE SEQUENCE</scope>
    <source>
        <tissue evidence="9">Whole</tissue>
    </source>
</reference>
<evidence type="ECO:0000313" key="9">
    <source>
        <dbReference type="EMBL" id="ACO14631.1"/>
    </source>
</evidence>
<evidence type="ECO:0000256" key="5">
    <source>
        <dbReference type="ARBA" id="ARBA00022771"/>
    </source>
</evidence>
<keyword evidence="5" id="KW-0863">Zinc-finger</keyword>
<dbReference type="Pfam" id="PF14369">
    <property type="entry name" value="Zn_ribbon_19"/>
    <property type="match status" value="1"/>
</dbReference>
<name>C1C028_CALCM</name>
<dbReference type="AlphaFoldDB" id="C1C028"/>
<sequence>MSSEGMDTSYFFFCHQCRANFSLSALPTDDSSAVCPSCLGGFIEERPEQTTTPGDHQFGQTQIQSPQDLIDTINVLSGRPSGVGGGPQDGTAGGGGAPMAFIGFPNFMQELTDIFASFDGGRGGQQIHLIQPNPGMTMHSNPGDYVFGGAGIDTIVTQIFNQPLDGVGPPPLDKELIKKIPTVNISREQVGEENQGHCYCY</sequence>